<dbReference type="InterPro" id="IPR000089">
    <property type="entry name" value="Biotin_lipoyl"/>
</dbReference>
<keyword evidence="1" id="KW-0092">Biotin</keyword>
<dbReference type="AlphaFoldDB" id="A0AAW5EZI2"/>
<evidence type="ECO:0000259" key="3">
    <source>
        <dbReference type="PROSITE" id="PS50968"/>
    </source>
</evidence>
<dbReference type="Gene3D" id="2.40.50.100">
    <property type="match status" value="1"/>
</dbReference>
<dbReference type="GeneID" id="57971572"/>
<dbReference type="CDD" id="cd06850">
    <property type="entry name" value="biotinyl_domain"/>
    <property type="match status" value="1"/>
</dbReference>
<dbReference type="PANTHER" id="PTHR45266:SF3">
    <property type="entry name" value="OXALOACETATE DECARBOXYLASE ALPHA CHAIN"/>
    <property type="match status" value="1"/>
</dbReference>
<comment type="caution">
    <text evidence="4">The sequence shown here is derived from an EMBL/GenBank/DDBJ whole genome shotgun (WGS) entry which is preliminary data.</text>
</comment>
<proteinExistence type="predicted"/>
<dbReference type="RefSeq" id="WP_150028586.1">
    <property type="nucleotide sequence ID" value="NZ_JADMOJ010000033.1"/>
</dbReference>
<dbReference type="Proteomes" id="UP001203136">
    <property type="component" value="Unassembled WGS sequence"/>
</dbReference>
<reference evidence="4" key="1">
    <citation type="journal article" date="2022" name="Cell Host Microbe">
        <title>Colonization of the live biotherapeutic product VE303 and modulation of the microbiota and metabolites in healthy volunteers.</title>
        <authorList>
            <person name="Dsouza M."/>
            <person name="Menon R."/>
            <person name="Crossette E."/>
            <person name="Bhattarai S.K."/>
            <person name="Schneider J."/>
            <person name="Kim Y.G."/>
            <person name="Reddy S."/>
            <person name="Caballero S."/>
            <person name="Felix C."/>
            <person name="Cornacchione L."/>
            <person name="Hendrickson J."/>
            <person name="Watson A.R."/>
            <person name="Minot S.S."/>
            <person name="Greenfield N."/>
            <person name="Schopf L."/>
            <person name="Szabady R."/>
            <person name="Patarroyo J."/>
            <person name="Smith W."/>
            <person name="Harrison P."/>
            <person name="Kuijper E.J."/>
            <person name="Kelly C.P."/>
            <person name="Olle B."/>
            <person name="Bobilev D."/>
            <person name="Silber J.L."/>
            <person name="Bucci V."/>
            <person name="Roberts B."/>
            <person name="Faith J."/>
            <person name="Norman J.M."/>
        </authorList>
    </citation>
    <scope>NUCLEOTIDE SEQUENCE</scope>
    <source>
        <strain evidence="4">VE303-04</strain>
    </source>
</reference>
<protein>
    <submittedName>
        <fullName evidence="4">Biotin/lipoyl-binding protein</fullName>
    </submittedName>
</protein>
<dbReference type="PROSITE" id="PS00188">
    <property type="entry name" value="BIOTIN"/>
    <property type="match status" value="1"/>
</dbReference>
<name>A0AAW5EZI2_CLOSY</name>
<feature type="region of interest" description="Disordered" evidence="2">
    <location>
        <begin position="27"/>
        <end position="66"/>
    </location>
</feature>
<dbReference type="InterPro" id="IPR050709">
    <property type="entry name" value="Biotin_Carboxyl_Carrier/Decarb"/>
</dbReference>
<dbReference type="FunFam" id="2.40.50.100:FF:000003">
    <property type="entry name" value="Acetyl-CoA carboxylase biotin carboxyl carrier protein"/>
    <property type="match status" value="1"/>
</dbReference>
<dbReference type="InterPro" id="IPR011053">
    <property type="entry name" value="Single_hybrid_motif"/>
</dbReference>
<organism evidence="4 5">
    <name type="scientific">Clostridium symbiosum</name>
    <name type="common">Bacteroides symbiosus</name>
    <dbReference type="NCBI Taxonomy" id="1512"/>
    <lineage>
        <taxon>Bacteria</taxon>
        <taxon>Bacillati</taxon>
        <taxon>Bacillota</taxon>
        <taxon>Clostridia</taxon>
        <taxon>Lachnospirales</taxon>
        <taxon>Lachnospiraceae</taxon>
        <taxon>Otoolea</taxon>
    </lineage>
</organism>
<feature type="domain" description="Lipoyl-binding" evidence="3">
    <location>
        <begin position="63"/>
        <end position="138"/>
    </location>
</feature>
<dbReference type="SUPFAM" id="SSF51230">
    <property type="entry name" value="Single hybrid motif"/>
    <property type="match status" value="1"/>
</dbReference>
<feature type="compositionally biased region" description="Pro residues" evidence="2">
    <location>
        <begin position="46"/>
        <end position="63"/>
    </location>
</feature>
<evidence type="ECO:0000313" key="4">
    <source>
        <dbReference type="EMBL" id="MCK0085699.1"/>
    </source>
</evidence>
<sequence>MKNYTITVNGNVYEVTVEEGFTGAAKAAPAPAPKAAPAPRAAAPAPAAPAPAPAPAPAAPAPAAPAAGSVAVTAPMPGKILGVKLQAGTAVKRGQVILILEAMKMENEIVAPQDGTIASINVAVGDMVEPGATLATLN</sequence>
<gene>
    <name evidence="4" type="ORF">K5I21_07420</name>
</gene>
<evidence type="ECO:0000256" key="2">
    <source>
        <dbReference type="SAM" id="MobiDB-lite"/>
    </source>
</evidence>
<evidence type="ECO:0000256" key="1">
    <source>
        <dbReference type="ARBA" id="ARBA00023267"/>
    </source>
</evidence>
<dbReference type="Pfam" id="PF00364">
    <property type="entry name" value="Biotin_lipoyl"/>
    <property type="match status" value="1"/>
</dbReference>
<accession>A0AAW5EZI2</accession>
<evidence type="ECO:0000313" key="5">
    <source>
        <dbReference type="Proteomes" id="UP001203136"/>
    </source>
</evidence>
<dbReference type="EMBL" id="JAINVB010000001">
    <property type="protein sequence ID" value="MCK0085699.1"/>
    <property type="molecule type" value="Genomic_DNA"/>
</dbReference>
<dbReference type="InterPro" id="IPR001882">
    <property type="entry name" value="Biotin_BS"/>
</dbReference>
<dbReference type="PROSITE" id="PS50968">
    <property type="entry name" value="BIOTINYL_LIPOYL"/>
    <property type="match status" value="1"/>
</dbReference>
<dbReference type="PANTHER" id="PTHR45266">
    <property type="entry name" value="OXALOACETATE DECARBOXYLASE ALPHA CHAIN"/>
    <property type="match status" value="1"/>
</dbReference>